<dbReference type="PANTHER" id="PTHR30570:SF1">
    <property type="entry name" value="PHOSPHATE-BINDING PROTEIN PSTS"/>
    <property type="match status" value="1"/>
</dbReference>
<dbReference type="InterPro" id="IPR011862">
    <property type="entry name" value="Phos-bd"/>
</dbReference>
<evidence type="ECO:0000256" key="3">
    <source>
        <dbReference type="ARBA" id="ARBA00022729"/>
    </source>
</evidence>
<dbReference type="EMBL" id="PXWF02000313">
    <property type="protein sequence ID" value="PWF41305.1"/>
    <property type="molecule type" value="Genomic_DNA"/>
</dbReference>
<comment type="similarity">
    <text evidence="1 4">Belongs to the PstS family.</text>
</comment>
<evidence type="ECO:0000256" key="2">
    <source>
        <dbReference type="ARBA" id="ARBA00022448"/>
    </source>
</evidence>
<keyword evidence="4" id="KW-0592">Phosphate transport</keyword>
<dbReference type="FunFam" id="3.40.190.10:FF:000156">
    <property type="entry name" value="Phosphate ABC transporter, phosphate-binding protein"/>
    <property type="match status" value="1"/>
</dbReference>
<gene>
    <name evidence="6" type="ORF">C7C56_024755</name>
</gene>
<comment type="caution">
    <text evidence="6">The sequence shown here is derived from an EMBL/GenBank/DDBJ whole genome shotgun (WGS) entry which is preliminary data.</text>
</comment>
<name>A0A2U2HDN5_9BURK</name>
<dbReference type="InterPro" id="IPR024370">
    <property type="entry name" value="PBP_domain"/>
</dbReference>
<feature type="chain" id="PRO_5027150522" description="Phosphate-binding protein" evidence="4">
    <location>
        <begin position="28"/>
        <end position="335"/>
    </location>
</feature>
<keyword evidence="7" id="KW-1185">Reference proteome</keyword>
<keyword evidence="3 4" id="KW-0732">Signal</keyword>
<keyword evidence="4" id="KW-0964">Secreted</keyword>
<sequence>MNASHIGILSSLLATATLSLAAATAQAQPIVKIDGSSTVFPPTEAVAEDFQKSKKGAIKVTVGISGTGGGFKKFCRGEIDISNASRPILKKEMEECAKAGIKYVELPIGFDALTVVVNPKNKFLSRMTVEELKKLWEPAAQGVITRWNQVNPAWPDAPIKLFGAGSDSGTFDYFTEAVVGKAKSSRGDYTASEDDNVLVQGVSRDINAIGYFGYAYYYENAKKLKAVAIVEKAGKPAVLPSMNTVLDGTYQPLARPIFIYVNAKSIEKPEVREFVEYYLRNGKKLVAEVKYVPLNDLDYKHALSNFSKRKTGTAFGGEAEVGVKVSELLARNPTE</sequence>
<dbReference type="GO" id="GO:0042597">
    <property type="term" value="C:periplasmic space"/>
    <property type="evidence" value="ECO:0007669"/>
    <property type="project" value="UniProtKB-SubCell"/>
</dbReference>
<evidence type="ECO:0000313" key="6">
    <source>
        <dbReference type="EMBL" id="PWF41305.1"/>
    </source>
</evidence>
<comment type="subcellular location">
    <subcellularLocation>
        <location evidence="4">Periplasm</location>
    </subcellularLocation>
    <subcellularLocation>
        <location evidence="4">Secreted</location>
    </subcellularLocation>
</comment>
<keyword evidence="2 4" id="KW-0813">Transport</keyword>
<dbReference type="GO" id="GO:0007155">
    <property type="term" value="P:cell adhesion"/>
    <property type="evidence" value="ECO:0007669"/>
    <property type="project" value="UniProtKB-UniRule"/>
</dbReference>
<dbReference type="Pfam" id="PF12849">
    <property type="entry name" value="PBP_like_2"/>
    <property type="match status" value="1"/>
</dbReference>
<evidence type="ECO:0000256" key="4">
    <source>
        <dbReference type="RuleBase" id="RU367119"/>
    </source>
</evidence>
<dbReference type="Proteomes" id="UP000241421">
    <property type="component" value="Unassembled WGS sequence"/>
</dbReference>
<comment type="function">
    <text evidence="4">Involved in the system for phosphate transport across the cytoplasmic membrane.</text>
</comment>
<organism evidence="6 7">
    <name type="scientific">Massilia glaciei</name>
    <dbReference type="NCBI Taxonomy" id="1524097"/>
    <lineage>
        <taxon>Bacteria</taxon>
        <taxon>Pseudomonadati</taxon>
        <taxon>Pseudomonadota</taxon>
        <taxon>Betaproteobacteria</taxon>
        <taxon>Burkholderiales</taxon>
        <taxon>Oxalobacteraceae</taxon>
        <taxon>Telluria group</taxon>
        <taxon>Massilia</taxon>
    </lineage>
</organism>
<evidence type="ECO:0000313" key="7">
    <source>
        <dbReference type="Proteomes" id="UP000241421"/>
    </source>
</evidence>
<dbReference type="PANTHER" id="PTHR30570">
    <property type="entry name" value="PERIPLASMIC PHOSPHATE BINDING COMPONENT OF PHOSPHATE ABC TRANSPORTER"/>
    <property type="match status" value="1"/>
</dbReference>
<dbReference type="AlphaFoldDB" id="A0A2U2HDN5"/>
<dbReference type="SUPFAM" id="SSF53850">
    <property type="entry name" value="Periplasmic binding protein-like II"/>
    <property type="match status" value="1"/>
</dbReference>
<dbReference type="OrthoDB" id="9790048at2"/>
<keyword evidence="4" id="KW-0574">Periplasm</keyword>
<protein>
    <recommendedName>
        <fullName evidence="4">Phosphate-binding protein</fullName>
    </recommendedName>
</protein>
<dbReference type="Gene3D" id="3.40.190.10">
    <property type="entry name" value="Periplasmic binding protein-like II"/>
    <property type="match status" value="2"/>
</dbReference>
<evidence type="ECO:0000259" key="5">
    <source>
        <dbReference type="Pfam" id="PF12849"/>
    </source>
</evidence>
<dbReference type="InterPro" id="IPR050811">
    <property type="entry name" value="Phosphate_ABC_transporter"/>
</dbReference>
<dbReference type="GO" id="GO:0042301">
    <property type="term" value="F:phosphate ion binding"/>
    <property type="evidence" value="ECO:0007669"/>
    <property type="project" value="UniProtKB-UniRule"/>
</dbReference>
<dbReference type="RefSeq" id="WP_106760018.1">
    <property type="nucleotide sequence ID" value="NZ_PXWF02000313.1"/>
</dbReference>
<dbReference type="GO" id="GO:0005576">
    <property type="term" value="C:extracellular region"/>
    <property type="evidence" value="ECO:0007669"/>
    <property type="project" value="UniProtKB-SubCell"/>
</dbReference>
<evidence type="ECO:0000256" key="1">
    <source>
        <dbReference type="ARBA" id="ARBA00008725"/>
    </source>
</evidence>
<reference evidence="6 7" key="1">
    <citation type="submission" date="2018-04" db="EMBL/GenBank/DDBJ databases">
        <title>Massilia violaceinigra sp. nov., a novel purple-pigmented bacterium isolated from Tianshan glacier, Xinjiang, China.</title>
        <authorList>
            <person name="Wang H."/>
        </authorList>
    </citation>
    <scope>NUCLEOTIDE SEQUENCE [LARGE SCALE GENOMIC DNA]</scope>
    <source>
        <strain evidence="6 7">B448-2</strain>
    </source>
</reference>
<dbReference type="GO" id="GO:0006817">
    <property type="term" value="P:phosphate ion transport"/>
    <property type="evidence" value="ECO:0007669"/>
    <property type="project" value="UniProtKB-UniRule"/>
</dbReference>
<feature type="domain" description="PBP" evidence="5">
    <location>
        <begin position="22"/>
        <end position="279"/>
    </location>
</feature>
<feature type="signal peptide" evidence="4">
    <location>
        <begin position="1"/>
        <end position="27"/>
    </location>
</feature>
<accession>A0A2U2HDN5</accession>
<proteinExistence type="inferred from homology"/>
<dbReference type="NCBIfam" id="TIGR02136">
    <property type="entry name" value="ptsS_2"/>
    <property type="match status" value="1"/>
</dbReference>
<dbReference type="CDD" id="cd13654">
    <property type="entry name" value="PBP2_phosphate_like_2"/>
    <property type="match status" value="1"/>
</dbReference>